<dbReference type="InterPro" id="IPR006171">
    <property type="entry name" value="TOPRIM_dom"/>
</dbReference>
<dbReference type="Pfam" id="PF10410">
    <property type="entry name" value="DnaB_bind"/>
    <property type="match status" value="1"/>
</dbReference>
<proteinExistence type="inferred from homology"/>
<evidence type="ECO:0000256" key="2">
    <source>
        <dbReference type="ARBA" id="ARBA00022515"/>
    </source>
</evidence>
<evidence type="ECO:0000313" key="17">
    <source>
        <dbReference type="Proteomes" id="UP000309133"/>
    </source>
</evidence>
<keyword evidence="7 12" id="KW-0863">Zinc-finger</keyword>
<evidence type="ECO:0000256" key="3">
    <source>
        <dbReference type="ARBA" id="ARBA00022679"/>
    </source>
</evidence>
<protein>
    <recommendedName>
        <fullName evidence="12">DNA primase</fullName>
        <ecNumber evidence="12">2.7.7.101</ecNumber>
    </recommendedName>
</protein>
<keyword evidence="6 12" id="KW-0479">Metal-binding</keyword>
<dbReference type="CDD" id="cd03364">
    <property type="entry name" value="TOPRIM_DnaG_primases"/>
    <property type="match status" value="1"/>
</dbReference>
<dbReference type="NCBIfam" id="TIGR01391">
    <property type="entry name" value="dnaG"/>
    <property type="match status" value="1"/>
</dbReference>
<evidence type="ECO:0000259" key="15">
    <source>
        <dbReference type="PROSITE" id="PS50880"/>
    </source>
</evidence>
<evidence type="ECO:0000313" key="16">
    <source>
        <dbReference type="EMBL" id="THG28139.1"/>
    </source>
</evidence>
<evidence type="ECO:0000256" key="1">
    <source>
        <dbReference type="ARBA" id="ARBA00022478"/>
    </source>
</evidence>
<evidence type="ECO:0000256" key="12">
    <source>
        <dbReference type="HAMAP-Rule" id="MF_00974"/>
    </source>
</evidence>
<dbReference type="InterPro" id="IPR034151">
    <property type="entry name" value="TOPRIM_DnaG_bac"/>
</dbReference>
<keyword evidence="8 12" id="KW-0862">Zinc</keyword>
<keyword evidence="2 12" id="KW-0639">Primosome</keyword>
<comment type="similarity">
    <text evidence="12">Belongs to the DnaG primase family.</text>
</comment>
<dbReference type="GO" id="GO:1990077">
    <property type="term" value="C:primosome complex"/>
    <property type="evidence" value="ECO:0007669"/>
    <property type="project" value="UniProtKB-KW"/>
</dbReference>
<dbReference type="SUPFAM" id="SSF56731">
    <property type="entry name" value="DNA primase core"/>
    <property type="match status" value="1"/>
</dbReference>
<dbReference type="GO" id="GO:0003677">
    <property type="term" value="F:DNA binding"/>
    <property type="evidence" value="ECO:0007669"/>
    <property type="project" value="UniProtKB-KW"/>
</dbReference>
<name>A0A4S4FDG3_9MICO</name>
<sequence length="714" mass="77336">MAGLIRKSDIDEVRARTNLADIVGDFVSLKTAGVGSMKGLCPFHDERSPSFHVRPQVGLFHCFGCGEGGDVYTFLQKIDHVTFAEAVERLAGRLGYPLHYEDGGPAQESGNRARLLAANRAAGEFFVERLGSADADIGRRFLGERAFDRAAASHFGVGYAPKSWDELTKHLRGRGFTDAELTAAGLVSSGDRGVYDRFRGRVVWPIRDLSGETVGFGARRLFDDDKGPKYLNTPETPVYHKAQVLYGLDLAKRDISRGRQVVVVEGYTDVMACHLAGITTAVATCGTSFGVDHIKILRRVLGDDSAAGEVIFTFDPDAAGQKAAVRAFGEEQRFAAQTYVAAGPEGLDPCDLRLSRGDEAVRLMIEAKKPMFEFILRQRLSQHDLDTVEGRVAALRSAAPVVAEIRDPSLRPGYARELARMLGVDLGEVNAAVRAVPATRDAASSSGPRSGSSPRDDSRSAQVRPADSRDQGRSGPPSRSAPSGPPQGGPDRRSPSQTAPQQRGQQDGQQRPAQSGTPRAQRADSSYGPPDSEHPPYDRYEAPAAAEPEAPIVGPGITQLPGDPSTRLERDALMAALQFPNQIGRPLLERALASAFANRDLAAVRDGIASSLDAASSPAWLQSVTDAVPPQLANLVQQLAVASIPTRQGDEAVQRYVREVASKVVERDVQRRERELRGQLQRAGSGQDPDRYREIQRGLVALEMERRALREQWS</sequence>
<dbReference type="EC" id="2.7.7.101" evidence="12"/>
<evidence type="ECO:0000256" key="9">
    <source>
        <dbReference type="ARBA" id="ARBA00022842"/>
    </source>
</evidence>
<dbReference type="InterPro" id="IPR030846">
    <property type="entry name" value="DnaG_bac"/>
</dbReference>
<dbReference type="GO" id="GO:0003899">
    <property type="term" value="F:DNA-directed RNA polymerase activity"/>
    <property type="evidence" value="ECO:0007669"/>
    <property type="project" value="UniProtKB-UniRule"/>
</dbReference>
<dbReference type="AlphaFoldDB" id="A0A4S4FDG3"/>
<feature type="compositionally biased region" description="Low complexity" evidence="14">
    <location>
        <begin position="473"/>
        <end position="482"/>
    </location>
</feature>
<comment type="caution">
    <text evidence="16">The sequence shown here is derived from an EMBL/GenBank/DDBJ whole genome shotgun (WGS) entry which is preliminary data.</text>
</comment>
<dbReference type="Pfam" id="PF13662">
    <property type="entry name" value="Toprim_4"/>
    <property type="match status" value="1"/>
</dbReference>
<dbReference type="InterPro" id="IPR050219">
    <property type="entry name" value="DnaG_primase"/>
</dbReference>
<dbReference type="PANTHER" id="PTHR30313:SF2">
    <property type="entry name" value="DNA PRIMASE"/>
    <property type="match status" value="1"/>
</dbReference>
<dbReference type="Pfam" id="PF01807">
    <property type="entry name" value="Zn_ribbon_DnaG"/>
    <property type="match status" value="1"/>
</dbReference>
<keyword evidence="9" id="KW-0460">Magnesium</keyword>
<dbReference type="PANTHER" id="PTHR30313">
    <property type="entry name" value="DNA PRIMASE"/>
    <property type="match status" value="1"/>
</dbReference>
<evidence type="ECO:0000256" key="13">
    <source>
        <dbReference type="PIRSR" id="PIRSR002811-1"/>
    </source>
</evidence>
<evidence type="ECO:0000256" key="6">
    <source>
        <dbReference type="ARBA" id="ARBA00022723"/>
    </source>
</evidence>
<comment type="cofactor">
    <cofactor evidence="12 13">
        <name>Zn(2+)</name>
        <dbReference type="ChEBI" id="CHEBI:29105"/>
    </cofactor>
    <text evidence="12 13">Binds 1 zinc ion per monomer.</text>
</comment>
<keyword evidence="1 12" id="KW-0240">DNA-directed RNA polymerase</keyword>
<dbReference type="GO" id="GO:0000428">
    <property type="term" value="C:DNA-directed RNA polymerase complex"/>
    <property type="evidence" value="ECO:0007669"/>
    <property type="project" value="UniProtKB-KW"/>
</dbReference>
<evidence type="ECO:0000256" key="4">
    <source>
        <dbReference type="ARBA" id="ARBA00022695"/>
    </source>
</evidence>
<evidence type="ECO:0000256" key="10">
    <source>
        <dbReference type="ARBA" id="ARBA00023125"/>
    </source>
</evidence>
<dbReference type="InterPro" id="IPR037068">
    <property type="entry name" value="DNA_primase_core_N_sf"/>
</dbReference>
<dbReference type="Pfam" id="PF08275">
    <property type="entry name" value="DNAG_N"/>
    <property type="match status" value="1"/>
</dbReference>
<feature type="compositionally biased region" description="Low complexity" evidence="14">
    <location>
        <begin position="440"/>
        <end position="453"/>
    </location>
</feature>
<dbReference type="GO" id="GO:0005737">
    <property type="term" value="C:cytoplasm"/>
    <property type="evidence" value="ECO:0007669"/>
    <property type="project" value="TreeGrafter"/>
</dbReference>
<dbReference type="SMART" id="SM00400">
    <property type="entry name" value="ZnF_CHCC"/>
    <property type="match status" value="1"/>
</dbReference>
<comment type="subunit">
    <text evidence="12">Monomer. Interacts with DnaB.</text>
</comment>
<dbReference type="Gene3D" id="3.40.1360.10">
    <property type="match status" value="1"/>
</dbReference>
<dbReference type="InterPro" id="IPR036977">
    <property type="entry name" value="DNA_primase_Znf_CHC2"/>
</dbReference>
<evidence type="ECO:0000256" key="7">
    <source>
        <dbReference type="ARBA" id="ARBA00022771"/>
    </source>
</evidence>
<feature type="region of interest" description="Disordered" evidence="14">
    <location>
        <begin position="437"/>
        <end position="539"/>
    </location>
</feature>
<evidence type="ECO:0000256" key="14">
    <source>
        <dbReference type="SAM" id="MobiDB-lite"/>
    </source>
</evidence>
<keyword evidence="5 12" id="KW-0235">DNA replication</keyword>
<dbReference type="GO" id="GO:0006269">
    <property type="term" value="P:DNA replication, synthesis of primer"/>
    <property type="evidence" value="ECO:0007669"/>
    <property type="project" value="UniProtKB-UniRule"/>
</dbReference>
<dbReference type="Pfam" id="PF08278">
    <property type="entry name" value="DnaG_DnaB_bind"/>
    <property type="match status" value="1"/>
</dbReference>
<dbReference type="SUPFAM" id="SSF57783">
    <property type="entry name" value="Zinc beta-ribbon"/>
    <property type="match status" value="1"/>
</dbReference>
<dbReference type="FunFam" id="3.90.580.10:FF:000001">
    <property type="entry name" value="DNA primase"/>
    <property type="match status" value="1"/>
</dbReference>
<comment type="catalytic activity">
    <reaction evidence="12">
        <text>ssDNA + n NTP = ssDNA/pppN(pN)n-1 hybrid + (n-1) diphosphate.</text>
        <dbReference type="EC" id="2.7.7.101"/>
    </reaction>
</comment>
<gene>
    <name evidence="12" type="primary">dnaG</name>
    <name evidence="16" type="ORF">E6C64_18670</name>
</gene>
<feature type="compositionally biased region" description="Low complexity" evidence="14">
    <location>
        <begin position="497"/>
        <end position="514"/>
    </location>
</feature>
<reference evidence="16 17" key="1">
    <citation type="submission" date="2019-04" db="EMBL/GenBank/DDBJ databases">
        <authorList>
            <person name="Jiang L."/>
        </authorList>
    </citation>
    <scope>NUCLEOTIDE SEQUENCE [LARGE SCALE GENOMIC DNA]</scope>
    <source>
        <strain evidence="16 17">YIM 131853</strain>
    </source>
</reference>
<keyword evidence="17" id="KW-1185">Reference proteome</keyword>
<dbReference type="HAMAP" id="MF_00974">
    <property type="entry name" value="DNA_primase_DnaG"/>
    <property type="match status" value="1"/>
</dbReference>
<dbReference type="Proteomes" id="UP000309133">
    <property type="component" value="Unassembled WGS sequence"/>
</dbReference>
<dbReference type="InterPro" id="IPR013264">
    <property type="entry name" value="DNAG_N"/>
</dbReference>
<dbReference type="InterPro" id="IPR002694">
    <property type="entry name" value="Znf_CHC2"/>
</dbReference>
<keyword evidence="3 12" id="KW-0808">Transferase</keyword>
<dbReference type="PIRSF" id="PIRSF002811">
    <property type="entry name" value="DnaG"/>
    <property type="match status" value="1"/>
</dbReference>
<dbReference type="InterPro" id="IPR006295">
    <property type="entry name" value="DNA_primase_DnaG"/>
</dbReference>
<keyword evidence="11 12" id="KW-0804">Transcription</keyword>
<dbReference type="Gene3D" id="3.90.980.10">
    <property type="entry name" value="DNA primase, catalytic core, N-terminal domain"/>
    <property type="match status" value="1"/>
</dbReference>
<dbReference type="InterPro" id="IPR013173">
    <property type="entry name" value="DNA_primase_DnaG_DnaB-bd_dom"/>
</dbReference>
<dbReference type="GO" id="GO:0008270">
    <property type="term" value="F:zinc ion binding"/>
    <property type="evidence" value="ECO:0007669"/>
    <property type="project" value="UniProtKB-UniRule"/>
</dbReference>
<dbReference type="RefSeq" id="WP_136429442.1">
    <property type="nucleotide sequence ID" value="NZ_SSSM01000007.1"/>
</dbReference>
<dbReference type="Gene3D" id="3.90.580.10">
    <property type="entry name" value="Zinc finger, CHC2-type domain"/>
    <property type="match status" value="1"/>
</dbReference>
<keyword evidence="10 12" id="KW-0238">DNA-binding</keyword>
<comment type="function">
    <text evidence="12">RNA polymerase that catalyzes the synthesis of short RNA molecules used as primers for DNA polymerase during DNA replication.</text>
</comment>
<dbReference type="Gene3D" id="1.20.50.20">
    <property type="entry name" value="DnaG, RNA polymerase domain, helical bundle"/>
    <property type="match status" value="1"/>
</dbReference>
<dbReference type="OrthoDB" id="9803773at2"/>
<organism evidence="16 17">
    <name type="scientific">Naasia lichenicola</name>
    <dbReference type="NCBI Taxonomy" id="2565933"/>
    <lineage>
        <taxon>Bacteria</taxon>
        <taxon>Bacillati</taxon>
        <taxon>Actinomycetota</taxon>
        <taxon>Actinomycetes</taxon>
        <taxon>Micrococcales</taxon>
        <taxon>Microbacteriaceae</taxon>
        <taxon>Naasia</taxon>
    </lineage>
</organism>
<keyword evidence="4 12" id="KW-0548">Nucleotidyltransferase</keyword>
<dbReference type="SMART" id="SM00493">
    <property type="entry name" value="TOPRIM"/>
    <property type="match status" value="1"/>
</dbReference>
<evidence type="ECO:0000256" key="5">
    <source>
        <dbReference type="ARBA" id="ARBA00022705"/>
    </source>
</evidence>
<evidence type="ECO:0000256" key="8">
    <source>
        <dbReference type="ARBA" id="ARBA00022833"/>
    </source>
</evidence>
<feature type="zinc finger region" description="CHC2-type" evidence="12 13">
    <location>
        <begin position="41"/>
        <end position="65"/>
    </location>
</feature>
<accession>A0A4S4FDG3</accession>
<feature type="domain" description="Toprim" evidence="15">
    <location>
        <begin position="259"/>
        <end position="346"/>
    </location>
</feature>
<dbReference type="PROSITE" id="PS50880">
    <property type="entry name" value="TOPRIM"/>
    <property type="match status" value="1"/>
</dbReference>
<evidence type="ECO:0000256" key="11">
    <source>
        <dbReference type="ARBA" id="ARBA00023163"/>
    </source>
</evidence>
<dbReference type="InterPro" id="IPR019475">
    <property type="entry name" value="DNA_primase_DnaB-bd"/>
</dbReference>
<comment type="domain">
    <text evidence="12">Contains an N-terminal zinc-binding domain, a central core domain that contains the primase activity, and a C-terminal DnaB-binding domain.</text>
</comment>
<dbReference type="EMBL" id="SSSM01000007">
    <property type="protein sequence ID" value="THG28139.1"/>
    <property type="molecule type" value="Genomic_DNA"/>
</dbReference>